<proteinExistence type="predicted"/>
<dbReference type="AlphaFoldDB" id="A0A2J8W4H2"/>
<comment type="caution">
    <text evidence="1">The sequence shown here is derived from an EMBL/GenBank/DDBJ whole genome shotgun (WGS) entry which is preliminary data.</text>
</comment>
<evidence type="ECO:0000313" key="1">
    <source>
        <dbReference type="EMBL" id="PNJ64660.1"/>
    </source>
</evidence>
<protein>
    <submittedName>
        <fullName evidence="1">MOSPD2 isoform 6</fullName>
    </submittedName>
</protein>
<reference evidence="1" key="1">
    <citation type="submission" date="2017-12" db="EMBL/GenBank/DDBJ databases">
        <title>High-resolution comparative analysis of great ape genomes.</title>
        <authorList>
            <person name="Pollen A."/>
            <person name="Hastie A."/>
            <person name="Hormozdiari F."/>
            <person name="Dougherty M."/>
            <person name="Liu R."/>
            <person name="Chaisson M."/>
            <person name="Hoppe E."/>
            <person name="Hill C."/>
            <person name="Pang A."/>
            <person name="Hillier L."/>
            <person name="Baker C."/>
            <person name="Armstrong J."/>
            <person name="Shendure J."/>
            <person name="Paten B."/>
            <person name="Wilson R."/>
            <person name="Chao H."/>
            <person name="Schneider V."/>
            <person name="Ventura M."/>
            <person name="Kronenberg Z."/>
            <person name="Murali S."/>
            <person name="Gordon D."/>
            <person name="Cantsilieris S."/>
            <person name="Munson K."/>
            <person name="Nelson B."/>
            <person name="Raja A."/>
            <person name="Underwood J."/>
            <person name="Diekhans M."/>
            <person name="Fiddes I."/>
            <person name="Haussler D."/>
            <person name="Eichler E."/>
        </authorList>
    </citation>
    <scope>NUCLEOTIDE SEQUENCE [LARGE SCALE GENOMIC DNA]</scope>
    <source>
        <strain evidence="1">Susie</strain>
    </source>
</reference>
<gene>
    <name evidence="1" type="ORF">CR201_G0013310</name>
</gene>
<dbReference type="EMBL" id="NDHI03003400">
    <property type="protein sequence ID" value="PNJ64660.1"/>
    <property type="molecule type" value="Genomic_DNA"/>
</dbReference>
<name>A0A2J8W4H2_PONAB</name>
<organism evidence="1">
    <name type="scientific">Pongo abelii</name>
    <name type="common">Sumatran orangutan</name>
    <name type="synonym">Pongo pygmaeus abelii</name>
    <dbReference type="NCBI Taxonomy" id="9601"/>
    <lineage>
        <taxon>Eukaryota</taxon>
        <taxon>Metazoa</taxon>
        <taxon>Chordata</taxon>
        <taxon>Craniata</taxon>
        <taxon>Vertebrata</taxon>
        <taxon>Euteleostomi</taxon>
        <taxon>Mammalia</taxon>
        <taxon>Eutheria</taxon>
        <taxon>Euarchontoglires</taxon>
        <taxon>Primates</taxon>
        <taxon>Haplorrhini</taxon>
        <taxon>Catarrhini</taxon>
        <taxon>Hominidae</taxon>
        <taxon>Pongo</taxon>
    </lineage>
</organism>
<sequence>MAENHAQNKAKLISETRRRFEAEYVTGGYSVPGVKEGVQ</sequence>
<accession>A0A2J8W4H2</accession>